<keyword evidence="1" id="KW-1133">Transmembrane helix</keyword>
<evidence type="ECO:0000313" key="3">
    <source>
        <dbReference type="Proteomes" id="UP000783287"/>
    </source>
</evidence>
<accession>A0A955RIM6</accession>
<protein>
    <submittedName>
        <fullName evidence="2">Uncharacterized protein</fullName>
    </submittedName>
</protein>
<feature type="transmembrane region" description="Helical" evidence="1">
    <location>
        <begin position="20"/>
        <end position="39"/>
    </location>
</feature>
<reference evidence="2" key="1">
    <citation type="submission" date="2020-04" db="EMBL/GenBank/DDBJ databases">
        <authorList>
            <person name="Zhang T."/>
        </authorList>
    </citation>
    <scope>NUCLEOTIDE SEQUENCE</scope>
    <source>
        <strain evidence="2">HKST-UBA14</strain>
    </source>
</reference>
<organism evidence="2 3">
    <name type="scientific">Candidatus Dojkabacteria bacterium</name>
    <dbReference type="NCBI Taxonomy" id="2099670"/>
    <lineage>
        <taxon>Bacteria</taxon>
        <taxon>Candidatus Dojkabacteria</taxon>
    </lineage>
</organism>
<dbReference type="Proteomes" id="UP000783287">
    <property type="component" value="Unassembled WGS sequence"/>
</dbReference>
<gene>
    <name evidence="2" type="ORF">KC909_01680</name>
</gene>
<proteinExistence type="predicted"/>
<keyword evidence="1" id="KW-0812">Transmembrane</keyword>
<name>A0A955RIM6_9BACT</name>
<evidence type="ECO:0000256" key="1">
    <source>
        <dbReference type="SAM" id="Phobius"/>
    </source>
</evidence>
<reference evidence="2" key="2">
    <citation type="journal article" date="2021" name="Microbiome">
        <title>Successional dynamics and alternative stable states in a saline activated sludge microbial community over 9 years.</title>
        <authorList>
            <person name="Wang Y."/>
            <person name="Ye J."/>
            <person name="Ju F."/>
            <person name="Liu L."/>
            <person name="Boyd J.A."/>
            <person name="Deng Y."/>
            <person name="Parks D.H."/>
            <person name="Jiang X."/>
            <person name="Yin X."/>
            <person name="Woodcroft B.J."/>
            <person name="Tyson G.W."/>
            <person name="Hugenholtz P."/>
            <person name="Polz M.F."/>
            <person name="Zhang T."/>
        </authorList>
    </citation>
    <scope>NUCLEOTIDE SEQUENCE</scope>
    <source>
        <strain evidence="2">HKST-UBA14</strain>
    </source>
</reference>
<evidence type="ECO:0000313" key="2">
    <source>
        <dbReference type="EMBL" id="MCA9383051.1"/>
    </source>
</evidence>
<sequence>MANSRKRRKGTNKQRPLWHYAVGALVLVGFGALVILALLSGGGQTSQEADISIPLPGNPSLVSLSRTFGNAPVQPQVIFATGFTPEQQSIITNRVHHVASVLGSDTNMIFMTIGDLDAKAETIEEREEVMFDRPFLARGNDHVDNTAGHETIHVVADHPFEMINPFIVGNETMTWKQGLGVGYTTPTGERRGYAQWNEVSAVCLDYAINGRTPTSATAAFSEWRSVAFCSLILEASPWISFDDWAQWYLDTDIDSMCRMIFANKDGVPCNDEQLNLYVQLGAQIYSLEERTAEQLMSDVYSLRAQNPNGR</sequence>
<dbReference type="AlphaFoldDB" id="A0A955RIM6"/>
<comment type="caution">
    <text evidence="2">The sequence shown here is derived from an EMBL/GenBank/DDBJ whole genome shotgun (WGS) entry which is preliminary data.</text>
</comment>
<dbReference type="EMBL" id="JAGQLK010000023">
    <property type="protein sequence ID" value="MCA9383051.1"/>
    <property type="molecule type" value="Genomic_DNA"/>
</dbReference>
<keyword evidence="1" id="KW-0472">Membrane</keyword>